<evidence type="ECO:0000313" key="3">
    <source>
        <dbReference type="Proteomes" id="UP001061298"/>
    </source>
</evidence>
<sequence>MTVPEENRQKTESTDDVVMEPAEEKAGKSAPTGPSGRTMREAMEEAGIQREDYEER</sequence>
<keyword evidence="3" id="KW-1185">Reference proteome</keyword>
<feature type="region of interest" description="Disordered" evidence="1">
    <location>
        <begin position="1"/>
        <end position="56"/>
    </location>
</feature>
<dbReference type="RefSeq" id="WP_263228173.1">
    <property type="nucleotide sequence ID" value="NZ_CP106793.1"/>
</dbReference>
<gene>
    <name evidence="2" type="ORF">N8I84_03970</name>
</gene>
<feature type="compositionally biased region" description="Basic and acidic residues" evidence="1">
    <location>
        <begin position="38"/>
        <end position="56"/>
    </location>
</feature>
<protein>
    <submittedName>
        <fullName evidence="2">Uncharacterized protein</fullName>
    </submittedName>
</protein>
<evidence type="ECO:0000256" key="1">
    <source>
        <dbReference type="SAM" id="MobiDB-lite"/>
    </source>
</evidence>
<feature type="compositionally biased region" description="Basic and acidic residues" evidence="1">
    <location>
        <begin position="1"/>
        <end position="13"/>
    </location>
</feature>
<dbReference type="EMBL" id="CP106793">
    <property type="protein sequence ID" value="UXY17975.1"/>
    <property type="molecule type" value="Genomic_DNA"/>
</dbReference>
<proteinExistence type="predicted"/>
<evidence type="ECO:0000313" key="2">
    <source>
        <dbReference type="EMBL" id="UXY17975.1"/>
    </source>
</evidence>
<name>A0ABY6DUD0_9ACTN</name>
<dbReference type="Proteomes" id="UP001061298">
    <property type="component" value="Chromosome"/>
</dbReference>
<organism evidence="2 3">
    <name type="scientific">Streptomyces cynarae</name>
    <dbReference type="NCBI Taxonomy" id="2981134"/>
    <lineage>
        <taxon>Bacteria</taxon>
        <taxon>Bacillati</taxon>
        <taxon>Actinomycetota</taxon>
        <taxon>Actinomycetes</taxon>
        <taxon>Kitasatosporales</taxon>
        <taxon>Streptomycetaceae</taxon>
        <taxon>Streptomyces</taxon>
    </lineage>
</organism>
<reference evidence="2" key="1">
    <citation type="submission" date="2022-10" db="EMBL/GenBank/DDBJ databases">
        <authorList>
            <person name="Mo P."/>
        </authorList>
    </citation>
    <scope>NUCLEOTIDE SEQUENCE</scope>
    <source>
        <strain evidence="2">HUAS 13-4</strain>
    </source>
</reference>
<accession>A0ABY6DUD0</accession>